<comment type="caution">
    <text evidence="4">The sequence shown here is derived from an EMBL/GenBank/DDBJ whole genome shotgun (WGS) entry which is preliminary data.</text>
</comment>
<keyword evidence="1" id="KW-1133">Transmembrane helix</keyword>
<name>A0ABT9W4Z3_9BACI</name>
<dbReference type="EMBL" id="JAUSTY010000025">
    <property type="protein sequence ID" value="MDQ0168200.1"/>
    <property type="molecule type" value="Genomic_DNA"/>
</dbReference>
<dbReference type="Pfam" id="PF13240">
    <property type="entry name" value="Zn_Ribbon_1"/>
    <property type="match status" value="1"/>
</dbReference>
<feature type="domain" description="DUF5780" evidence="3">
    <location>
        <begin position="288"/>
        <end position="393"/>
    </location>
</feature>
<sequence>MIICKKCNAELQDGSIFCNKCGANLSEKKNHLFKPNLKLIIPSIGGLILIGLILFLLIGNNPISQFQKAIQVNNYVEANEIYENEIQGNLQKEKDLEVILKEDLEDIKKRFIAGENDYSSTTTKLETIQKTELLKSEVSALLSYINKLNNSRTAFQTGEELLKNNNIKDALVEYKKVVEEDENYSRAQDLIKDKSNEYKITVLTESEQKASELNYTEAIDLLNDALKIIPGDSDLEAKRTVFEKQNEEKLIAERREKMEETRTQQEVEVQSAGIVIQSTEYKSLYPDMIQVIVHNNTDKTVKSMLVSMLGFDTNGLPVKIERRFGNSSFEFIGMADNVNIISNATFGKDNGWEVDKSHGIKTVLACVKEVEYYDGTKWENPYYEYWVEEYKEKPLTN</sequence>
<evidence type="ECO:0000259" key="2">
    <source>
        <dbReference type="Pfam" id="PF13240"/>
    </source>
</evidence>
<dbReference type="Gene3D" id="1.25.40.10">
    <property type="entry name" value="Tetratricopeptide repeat domain"/>
    <property type="match status" value="1"/>
</dbReference>
<dbReference type="Pfam" id="PF19092">
    <property type="entry name" value="DUF5780"/>
    <property type="match status" value="1"/>
</dbReference>
<evidence type="ECO:0000313" key="4">
    <source>
        <dbReference type="EMBL" id="MDQ0168200.1"/>
    </source>
</evidence>
<accession>A0ABT9W4Z3</accession>
<organism evidence="4 5">
    <name type="scientific">Caldalkalibacillus horti</name>
    <dbReference type="NCBI Taxonomy" id="77523"/>
    <lineage>
        <taxon>Bacteria</taxon>
        <taxon>Bacillati</taxon>
        <taxon>Bacillota</taxon>
        <taxon>Bacilli</taxon>
        <taxon>Bacillales</taxon>
        <taxon>Bacillaceae</taxon>
        <taxon>Caldalkalibacillus</taxon>
    </lineage>
</organism>
<feature type="domain" description="Zinc-ribbon" evidence="2">
    <location>
        <begin position="4"/>
        <end position="25"/>
    </location>
</feature>
<dbReference type="Proteomes" id="UP001235840">
    <property type="component" value="Unassembled WGS sequence"/>
</dbReference>
<keyword evidence="5" id="KW-1185">Reference proteome</keyword>
<gene>
    <name evidence="4" type="ORF">J2S11_004152</name>
</gene>
<keyword evidence="1" id="KW-0472">Membrane</keyword>
<feature type="transmembrane region" description="Helical" evidence="1">
    <location>
        <begin position="39"/>
        <end position="58"/>
    </location>
</feature>
<evidence type="ECO:0000259" key="3">
    <source>
        <dbReference type="Pfam" id="PF19092"/>
    </source>
</evidence>
<keyword evidence="1" id="KW-0812">Transmembrane</keyword>
<evidence type="ECO:0000256" key="1">
    <source>
        <dbReference type="SAM" id="Phobius"/>
    </source>
</evidence>
<dbReference type="InterPro" id="IPR026870">
    <property type="entry name" value="Zinc_ribbon_dom"/>
</dbReference>
<protein>
    <submittedName>
        <fullName evidence="4">Tetratricopeptide (TPR) repeat protein</fullName>
    </submittedName>
</protein>
<evidence type="ECO:0000313" key="5">
    <source>
        <dbReference type="Proteomes" id="UP001235840"/>
    </source>
</evidence>
<dbReference type="RefSeq" id="WP_307397759.1">
    <property type="nucleotide sequence ID" value="NZ_BAAADK010000020.1"/>
</dbReference>
<dbReference type="InterPro" id="IPR043939">
    <property type="entry name" value="DUF5780"/>
</dbReference>
<proteinExistence type="predicted"/>
<dbReference type="InterPro" id="IPR011990">
    <property type="entry name" value="TPR-like_helical_dom_sf"/>
</dbReference>
<reference evidence="4 5" key="1">
    <citation type="submission" date="2023-07" db="EMBL/GenBank/DDBJ databases">
        <title>Genomic Encyclopedia of Type Strains, Phase IV (KMG-IV): sequencing the most valuable type-strain genomes for metagenomic binning, comparative biology and taxonomic classification.</title>
        <authorList>
            <person name="Goeker M."/>
        </authorList>
    </citation>
    <scope>NUCLEOTIDE SEQUENCE [LARGE SCALE GENOMIC DNA]</scope>
    <source>
        <strain evidence="4 5">DSM 12751</strain>
    </source>
</reference>